<evidence type="ECO:0000259" key="1">
    <source>
        <dbReference type="Pfam" id="PF04010"/>
    </source>
</evidence>
<dbReference type="EMBL" id="FOUJ01000001">
    <property type="protein sequence ID" value="SFM20933.1"/>
    <property type="molecule type" value="Genomic_DNA"/>
</dbReference>
<dbReference type="Pfam" id="PF04010">
    <property type="entry name" value="DUF357"/>
    <property type="match status" value="1"/>
</dbReference>
<dbReference type="Gene3D" id="1.20.1270.90">
    <property type="entry name" value="AF1782-like"/>
    <property type="match status" value="1"/>
</dbReference>
<dbReference type="STRING" id="487685.SAMN04488696_0362"/>
<dbReference type="InterPro" id="IPR036809">
    <property type="entry name" value="AF1782-like_sf"/>
</dbReference>
<dbReference type="SUPFAM" id="SSF158372">
    <property type="entry name" value="AF1782-like"/>
    <property type="match status" value="1"/>
</dbReference>
<protein>
    <recommendedName>
        <fullName evidence="1">DUF357 domain-containing protein</fullName>
    </recommendedName>
</protein>
<accession>A0A1I4P0M3</accession>
<gene>
    <name evidence="2" type="ORF">SAMN04488696_0362</name>
</gene>
<evidence type="ECO:0000313" key="2">
    <source>
        <dbReference type="EMBL" id="SFM20933.1"/>
    </source>
</evidence>
<dbReference type="AlphaFoldDB" id="A0A1I4P0M3"/>
<keyword evidence="3" id="KW-1185">Reference proteome</keyword>
<proteinExistence type="predicted"/>
<evidence type="ECO:0000313" key="3">
    <source>
        <dbReference type="Proteomes" id="UP000198535"/>
    </source>
</evidence>
<organism evidence="2 3">
    <name type="scientific">Methanolobus profundi</name>
    <dbReference type="NCBI Taxonomy" id="487685"/>
    <lineage>
        <taxon>Archaea</taxon>
        <taxon>Methanobacteriati</taxon>
        <taxon>Methanobacteriota</taxon>
        <taxon>Stenosarchaea group</taxon>
        <taxon>Methanomicrobia</taxon>
        <taxon>Methanosarcinales</taxon>
        <taxon>Methanosarcinaceae</taxon>
        <taxon>Methanolobus</taxon>
    </lineage>
</organism>
<reference evidence="3" key="1">
    <citation type="submission" date="2016-10" db="EMBL/GenBank/DDBJ databases">
        <authorList>
            <person name="Varghese N."/>
            <person name="Submissions S."/>
        </authorList>
    </citation>
    <scope>NUCLEOTIDE SEQUENCE [LARGE SCALE GENOMIC DNA]</scope>
    <source>
        <strain evidence="3">Mob M</strain>
    </source>
</reference>
<sequence>MRLAVSYSRSCSGEQIINYEAVEACVVTMAADLNEKVKRYERLLREALEKAKFAPIPQSHMYKVAGDYHNMASSYYNDGLHFVESDDPVNALVCFSYGHAWLDAGARLGLFDVDDDVLFTI</sequence>
<feature type="domain" description="DUF357" evidence="1">
    <location>
        <begin position="39"/>
        <end position="111"/>
    </location>
</feature>
<dbReference type="Proteomes" id="UP000198535">
    <property type="component" value="Unassembled WGS sequence"/>
</dbReference>
<name>A0A1I4P0M3_9EURY</name>
<dbReference type="InterPro" id="IPR023140">
    <property type="entry name" value="DUF357"/>
</dbReference>